<dbReference type="STRING" id="1547283.A9C19_09710"/>
<protein>
    <recommendedName>
        <fullName evidence="3">Lipoprotein YvcA</fullName>
    </recommendedName>
</protein>
<evidence type="ECO:0008006" key="3">
    <source>
        <dbReference type="Google" id="ProtNLM"/>
    </source>
</evidence>
<organism evidence="1 2">
    <name type="scientific">Bacillus weihaiensis</name>
    <dbReference type="NCBI Taxonomy" id="1547283"/>
    <lineage>
        <taxon>Bacteria</taxon>
        <taxon>Bacillati</taxon>
        <taxon>Bacillota</taxon>
        <taxon>Bacilli</taxon>
        <taxon>Bacillales</taxon>
        <taxon>Bacillaceae</taxon>
        <taxon>Bacillus</taxon>
    </lineage>
</organism>
<evidence type="ECO:0000313" key="2">
    <source>
        <dbReference type="Proteomes" id="UP000181936"/>
    </source>
</evidence>
<dbReference type="EMBL" id="CP016020">
    <property type="protein sequence ID" value="APH05001.1"/>
    <property type="molecule type" value="Genomic_DNA"/>
</dbReference>
<sequence length="215" mass="25039">MRSRYIYALICTLIFAGGCSMKKEVDSMELPNTKAFQDEFTRSLLDSPKEVEEGYYLFKSDTGGYSMLWPKDAVTDGPPFYQRTKDSFEKIRFYERNEEKNYRYSFSTTYSTYGESAIESSLGILSDSVSYNGDYELIETEKTRIRFAKLEEPLIHSTAYFFFGYITSKESEKGLEYIYTSQCLEKSLSNCNIDVEKEEKKALSYMKTVQFNLNE</sequence>
<keyword evidence="2" id="KW-1185">Reference proteome</keyword>
<proteinExistence type="predicted"/>
<dbReference type="KEGG" id="bwh:A9C19_09710"/>
<reference evidence="1 2" key="1">
    <citation type="journal article" date="2016" name="Sci. Rep.">
        <title>Complete genome sequence and transcriptomic analysis of a novel marine strain Bacillus weihaiensis reveals the mechanism of brown algae degradation.</title>
        <authorList>
            <person name="Zhu Y."/>
            <person name="Chen P."/>
            <person name="Bao Y."/>
            <person name="Men Y."/>
            <person name="Zeng Y."/>
            <person name="Yang J."/>
            <person name="Sun J."/>
            <person name="Sun Y."/>
        </authorList>
    </citation>
    <scope>NUCLEOTIDE SEQUENCE [LARGE SCALE GENOMIC DNA]</scope>
    <source>
        <strain evidence="1 2">Alg07</strain>
    </source>
</reference>
<name>A0A1L3MRM6_9BACI</name>
<evidence type="ECO:0000313" key="1">
    <source>
        <dbReference type="EMBL" id="APH05001.1"/>
    </source>
</evidence>
<gene>
    <name evidence="1" type="ORF">A9C19_09710</name>
</gene>
<dbReference type="PROSITE" id="PS51257">
    <property type="entry name" value="PROKAR_LIPOPROTEIN"/>
    <property type="match status" value="1"/>
</dbReference>
<accession>A0A1L3MRM6</accession>
<dbReference type="Proteomes" id="UP000181936">
    <property type="component" value="Chromosome"/>
</dbReference>
<dbReference type="AlphaFoldDB" id="A0A1L3MRM6"/>